<protein>
    <recommendedName>
        <fullName evidence="4">Secreted protein</fullName>
    </recommendedName>
</protein>
<feature type="chain" id="PRO_5035824680" description="Secreted protein" evidence="1">
    <location>
        <begin position="22"/>
        <end position="75"/>
    </location>
</feature>
<reference evidence="2" key="1">
    <citation type="submission" date="2019-12" db="EMBL/GenBank/DDBJ databases">
        <title>Genome sequencing and annotation of Brassica cretica.</title>
        <authorList>
            <person name="Studholme D.J."/>
            <person name="Sarris P."/>
        </authorList>
    </citation>
    <scope>NUCLEOTIDE SEQUENCE</scope>
    <source>
        <strain evidence="2">PFS-109/04</strain>
        <tissue evidence="2">Leaf</tissue>
    </source>
</reference>
<evidence type="ECO:0008006" key="4">
    <source>
        <dbReference type="Google" id="ProtNLM"/>
    </source>
</evidence>
<organism evidence="2 3">
    <name type="scientific">Brassica cretica</name>
    <name type="common">Mustard</name>
    <dbReference type="NCBI Taxonomy" id="69181"/>
    <lineage>
        <taxon>Eukaryota</taxon>
        <taxon>Viridiplantae</taxon>
        <taxon>Streptophyta</taxon>
        <taxon>Embryophyta</taxon>
        <taxon>Tracheophyta</taxon>
        <taxon>Spermatophyta</taxon>
        <taxon>Magnoliopsida</taxon>
        <taxon>eudicotyledons</taxon>
        <taxon>Gunneridae</taxon>
        <taxon>Pentapetalae</taxon>
        <taxon>rosids</taxon>
        <taxon>malvids</taxon>
        <taxon>Brassicales</taxon>
        <taxon>Brassicaceae</taxon>
        <taxon>Brassiceae</taxon>
        <taxon>Brassica</taxon>
    </lineage>
</organism>
<name>A0A8S9RXX6_BRACR</name>
<gene>
    <name evidence="2" type="ORF">F2Q69_00028622</name>
</gene>
<evidence type="ECO:0000313" key="3">
    <source>
        <dbReference type="Proteomes" id="UP000712600"/>
    </source>
</evidence>
<dbReference type="AlphaFoldDB" id="A0A8S9RXX6"/>
<dbReference type="Proteomes" id="UP000712600">
    <property type="component" value="Unassembled WGS sequence"/>
</dbReference>
<proteinExistence type="predicted"/>
<evidence type="ECO:0000256" key="1">
    <source>
        <dbReference type="SAM" id="SignalP"/>
    </source>
</evidence>
<comment type="caution">
    <text evidence="2">The sequence shown here is derived from an EMBL/GenBank/DDBJ whole genome shotgun (WGS) entry which is preliminary data.</text>
</comment>
<dbReference type="EMBL" id="QGKX02000088">
    <property type="protein sequence ID" value="KAF3585303.1"/>
    <property type="molecule type" value="Genomic_DNA"/>
</dbReference>
<feature type="signal peptide" evidence="1">
    <location>
        <begin position="1"/>
        <end position="21"/>
    </location>
</feature>
<keyword evidence="1" id="KW-0732">Signal</keyword>
<evidence type="ECO:0000313" key="2">
    <source>
        <dbReference type="EMBL" id="KAF3585303.1"/>
    </source>
</evidence>
<sequence>MSSSLVSLGFLRLSPAAKVDAARGGRCGAVVLAVLAETASQAASTFLRRQSLHFAPFHLNTCSKGSTMQMQMHGH</sequence>
<accession>A0A8S9RXX6</accession>